<feature type="domain" description="DDH" evidence="1">
    <location>
        <begin position="21"/>
        <end position="161"/>
    </location>
</feature>
<name>A0A554LN74_9BACT</name>
<dbReference type="Pfam" id="PF01368">
    <property type="entry name" value="DHH"/>
    <property type="match status" value="1"/>
</dbReference>
<accession>A0A554LN74</accession>
<dbReference type="EMBL" id="VMGN01000021">
    <property type="protein sequence ID" value="TSC94079.1"/>
    <property type="molecule type" value="Genomic_DNA"/>
</dbReference>
<dbReference type="InterPro" id="IPR003156">
    <property type="entry name" value="DHHA1_dom"/>
</dbReference>
<dbReference type="SUPFAM" id="SSF64182">
    <property type="entry name" value="DHH phosphoesterases"/>
    <property type="match status" value="1"/>
</dbReference>
<evidence type="ECO:0008006" key="5">
    <source>
        <dbReference type="Google" id="ProtNLM"/>
    </source>
</evidence>
<dbReference type="Gene3D" id="3.10.310.30">
    <property type="match status" value="1"/>
</dbReference>
<reference evidence="3 4" key="1">
    <citation type="submission" date="2017-07" db="EMBL/GenBank/DDBJ databases">
        <title>Mechanisms for carbon and nitrogen cycling indicate functional differentiation within the Candidate Phyla Radiation.</title>
        <authorList>
            <person name="Danczak R.E."/>
            <person name="Johnston M.D."/>
            <person name="Kenah C."/>
            <person name="Slattery M."/>
            <person name="Wrighton K.C."/>
            <person name="Wilkins M.J."/>
        </authorList>
    </citation>
    <scope>NUCLEOTIDE SEQUENCE [LARGE SCALE GENOMIC DNA]</scope>
    <source>
        <strain evidence="3">Athens1014_28</strain>
    </source>
</reference>
<dbReference type="AlphaFoldDB" id="A0A554LN74"/>
<protein>
    <recommendedName>
        <fullName evidence="5">Phosphoesterase RecJ domain-containing protein</fullName>
    </recommendedName>
</protein>
<dbReference type="GO" id="GO:0003676">
    <property type="term" value="F:nucleic acid binding"/>
    <property type="evidence" value="ECO:0007669"/>
    <property type="project" value="InterPro"/>
</dbReference>
<dbReference type="Proteomes" id="UP000316495">
    <property type="component" value="Unassembled WGS sequence"/>
</dbReference>
<dbReference type="InterPro" id="IPR038763">
    <property type="entry name" value="DHH_sf"/>
</dbReference>
<gene>
    <name evidence="3" type="ORF">Athens101428_436</name>
</gene>
<evidence type="ECO:0000259" key="2">
    <source>
        <dbReference type="Pfam" id="PF02272"/>
    </source>
</evidence>
<dbReference type="InterPro" id="IPR051319">
    <property type="entry name" value="Oligoribo/pAp-PDE_c-di-AMP_PDE"/>
</dbReference>
<organism evidence="3 4">
    <name type="scientific">Candidatus Berkelbacteria bacterium Athens1014_28</name>
    <dbReference type="NCBI Taxonomy" id="2017145"/>
    <lineage>
        <taxon>Bacteria</taxon>
        <taxon>Candidatus Berkelbacteria</taxon>
    </lineage>
</organism>
<proteinExistence type="predicted"/>
<feature type="domain" description="DHHA1" evidence="2">
    <location>
        <begin position="237"/>
        <end position="308"/>
    </location>
</feature>
<comment type="caution">
    <text evidence="3">The sequence shown here is derived from an EMBL/GenBank/DDBJ whole genome shotgun (WGS) entry which is preliminary data.</text>
</comment>
<sequence>MKNAFKSEFKTLQYIIKNSKRILLFAHSRPDGDTAGSVLAMKEYLQNNGKHADIACLDPFPDYLFEIVQGEFCYPDHLDLKSYDAVIACDSVERGFEKIKKLLSLEQVSVIIDHHPDITLKADLRIIDDQYSSVCEIIYKFLISVDAKINLKIANCLLIGIISDTGNLQHSNTTADVMDIASKLIKKGASVSKIVNSIFSNKKIATLKLWGKAFEKARINPKNKMIATVITQKDIEQCNASTDDIAQIASILNTVPGTSFSLVLSQRDNKTIKGSLRSEQYKGVDVSEIAHLFGGGGHKLSSGFEIKGTIVENEDGWKII</sequence>
<evidence type="ECO:0000313" key="4">
    <source>
        <dbReference type="Proteomes" id="UP000316495"/>
    </source>
</evidence>
<dbReference type="Gene3D" id="3.90.1640.10">
    <property type="entry name" value="inorganic pyrophosphatase (n-terminal core)"/>
    <property type="match status" value="1"/>
</dbReference>
<evidence type="ECO:0000259" key="1">
    <source>
        <dbReference type="Pfam" id="PF01368"/>
    </source>
</evidence>
<dbReference type="InterPro" id="IPR001667">
    <property type="entry name" value="DDH_dom"/>
</dbReference>
<dbReference type="Pfam" id="PF02272">
    <property type="entry name" value="DHHA1"/>
    <property type="match status" value="1"/>
</dbReference>
<evidence type="ECO:0000313" key="3">
    <source>
        <dbReference type="EMBL" id="TSC94079.1"/>
    </source>
</evidence>
<dbReference type="PANTHER" id="PTHR47618">
    <property type="entry name" value="BIFUNCTIONAL OLIGORIBONUCLEASE AND PAP PHOSPHATASE NRNA"/>
    <property type="match status" value="1"/>
</dbReference>
<dbReference type="PANTHER" id="PTHR47618:SF1">
    <property type="entry name" value="BIFUNCTIONAL OLIGORIBONUCLEASE AND PAP PHOSPHATASE NRNA"/>
    <property type="match status" value="1"/>
</dbReference>